<evidence type="ECO:0000256" key="1">
    <source>
        <dbReference type="ARBA" id="ARBA00003937"/>
    </source>
</evidence>
<evidence type="ECO:0000256" key="4">
    <source>
        <dbReference type="ARBA" id="ARBA00011503"/>
    </source>
</evidence>
<dbReference type="GO" id="GO:0000287">
    <property type="term" value="F:magnesium ion binding"/>
    <property type="evidence" value="ECO:0007669"/>
    <property type="project" value="InterPro"/>
</dbReference>
<keyword evidence="17" id="KW-1185">Reference proteome</keyword>
<dbReference type="InterPro" id="IPR003542">
    <property type="entry name" value="Enbac_synth_compD-like"/>
</dbReference>
<dbReference type="Proteomes" id="UP000253987">
    <property type="component" value="Unassembled WGS sequence"/>
</dbReference>
<dbReference type="PRINTS" id="PR01399">
    <property type="entry name" value="ENTSNTHTASED"/>
</dbReference>
<protein>
    <recommendedName>
        <fullName evidence="5">Enterobactin synthase component D</fullName>
    </recommendedName>
    <alternativeName>
        <fullName evidence="8">4'-phosphopantetheinyl transferase EntD</fullName>
    </alternativeName>
    <alternativeName>
        <fullName evidence="9">Enterochelin synthase D</fullName>
    </alternativeName>
</protein>
<keyword evidence="6 16" id="KW-0808">Transferase</keyword>
<evidence type="ECO:0000313" key="16">
    <source>
        <dbReference type="EMBL" id="PXX90195.1"/>
    </source>
</evidence>
<dbReference type="GO" id="GO:0008897">
    <property type="term" value="F:holo-[acyl-carrier-protein] synthase activity"/>
    <property type="evidence" value="ECO:0007669"/>
    <property type="project" value="InterPro"/>
</dbReference>
<accession>A0A2V3ZL77</accession>
<dbReference type="InterPro" id="IPR041354">
    <property type="entry name" value="4PPT_N"/>
</dbReference>
<dbReference type="Pfam" id="PF01648">
    <property type="entry name" value="ACPS"/>
    <property type="match status" value="1"/>
</dbReference>
<evidence type="ECO:0000256" key="6">
    <source>
        <dbReference type="ARBA" id="ARBA00022679"/>
    </source>
</evidence>
<comment type="catalytic activity">
    <reaction evidence="11">
        <text>apo-[peptidyl-carrier protein] + CoA = holo-[peptidyl-carrier protein] + adenosine 3',5'-bisphosphate + H(+)</text>
        <dbReference type="Rhea" id="RHEA:46228"/>
        <dbReference type="Rhea" id="RHEA-COMP:11479"/>
        <dbReference type="Rhea" id="RHEA-COMP:11480"/>
        <dbReference type="ChEBI" id="CHEBI:15378"/>
        <dbReference type="ChEBI" id="CHEBI:29999"/>
        <dbReference type="ChEBI" id="CHEBI:57287"/>
        <dbReference type="ChEBI" id="CHEBI:58343"/>
        <dbReference type="ChEBI" id="CHEBI:64479"/>
    </reaction>
</comment>
<evidence type="ECO:0000256" key="3">
    <source>
        <dbReference type="ARBA" id="ARBA00008342"/>
    </source>
</evidence>
<dbReference type="GO" id="GO:0005886">
    <property type="term" value="C:plasma membrane"/>
    <property type="evidence" value="ECO:0007669"/>
    <property type="project" value="TreeGrafter"/>
</dbReference>
<dbReference type="PANTHER" id="PTHR38096">
    <property type="entry name" value="ENTEROBACTIN SYNTHASE COMPONENT D"/>
    <property type="match status" value="1"/>
</dbReference>
<gene>
    <name evidence="16" type="ORF">DIT71_11850</name>
</gene>
<feature type="binding site" evidence="13">
    <location>
        <position position="125"/>
    </location>
    <ligand>
        <name>Mg(2+)</name>
        <dbReference type="ChEBI" id="CHEBI:18420"/>
    </ligand>
</feature>
<dbReference type="SUPFAM" id="SSF56214">
    <property type="entry name" value="4'-phosphopantetheinyl transferase"/>
    <property type="match status" value="1"/>
</dbReference>
<sequence length="246" mass="27613">MSLLPACCSSPDDRWPWPHPLPGLHLISLGFESDRFHPDDFRCSDIIPPPSVERAVSKRQSEYLAGRFCAREGLSRLTGRPDTPAQGADRAPVWPTGCVGSITHTRGWAAAVVGHQQHYRGLGLDAEMIMPDDRALPLSRQILTQPEQARFGCELTHQPGFLITLAFCLKETLFKALYPLVQKRFYFEHAELLAWHRDGTARLRLLTTLSPEWPIHSELNAWFSLENDRLISLIAIPAHNPASHSA</sequence>
<comment type="function">
    <text evidence="1">Involved in the biosynthesis of the siderophore enterobactin (enterochelin), which is a macrocyclic trimeric lactone of N-(2,3-dihydroxybenzoyl)-serine. The serine trilactone serves as a scaffolding for the three catechol functionalities that provide hexadentate coordination for the tightly ligated iron(2+) atoms. Plays an essential role in the assembly of the enterobactin by catalyzing the transfer of the 4'-phosphopantetheine (Ppant) moiety from coenzyme A to the apo-domains of both EntB (ArCP domain) and EntF (PCP domain) to yield their holo-forms which make them competent for the activation of 2,3-dihydroxybenzoate (DHB) and L-serine, respectively.</text>
</comment>
<proteinExistence type="inferred from homology"/>
<dbReference type="UniPathway" id="UPA00017"/>
<feature type="binding site" evidence="12">
    <location>
        <position position="175"/>
    </location>
    <ligand>
        <name>CoA</name>
        <dbReference type="ChEBI" id="CHEBI:57287"/>
    </ligand>
</feature>
<evidence type="ECO:0000256" key="9">
    <source>
        <dbReference type="ARBA" id="ARBA00031996"/>
    </source>
</evidence>
<feature type="binding site" evidence="13">
    <location>
        <position position="126"/>
    </location>
    <ligand>
        <name>Mg(2+)</name>
        <dbReference type="ChEBI" id="CHEBI:18420"/>
    </ligand>
</feature>
<evidence type="ECO:0000256" key="8">
    <source>
        <dbReference type="ARBA" id="ARBA00029894"/>
    </source>
</evidence>
<evidence type="ECO:0000256" key="2">
    <source>
        <dbReference type="ARBA" id="ARBA00004993"/>
    </source>
</evidence>
<dbReference type="Pfam" id="PF17837">
    <property type="entry name" value="4PPT_N"/>
    <property type="match status" value="1"/>
</dbReference>
<feature type="binding site" evidence="12">
    <location>
        <position position="67"/>
    </location>
    <ligand>
        <name>CoA</name>
        <dbReference type="ChEBI" id="CHEBI:57287"/>
    </ligand>
</feature>
<evidence type="ECO:0000256" key="11">
    <source>
        <dbReference type="ARBA" id="ARBA00049191"/>
    </source>
</evidence>
<evidence type="ECO:0000256" key="12">
    <source>
        <dbReference type="PIRSR" id="PIRSR603542-1"/>
    </source>
</evidence>
<comment type="subunit">
    <text evidence="4">EntB, EntD, EntE, and EntF form a multienzyme complex called enterobactin synthase.</text>
</comment>
<feature type="binding site" evidence="12">
    <location>
        <position position="59"/>
    </location>
    <ligand>
        <name>CoA</name>
        <dbReference type="ChEBI" id="CHEBI:57287"/>
    </ligand>
</feature>
<dbReference type="InterPro" id="IPR008278">
    <property type="entry name" value="4-PPantetheinyl_Trfase_dom"/>
</dbReference>
<dbReference type="AlphaFoldDB" id="A0A2V3ZL77"/>
<keyword evidence="7" id="KW-0259">Enterobactin biosynthesis</keyword>
<feature type="domain" description="4'-phosphopantetheinyl transferase" evidence="14">
    <location>
        <begin position="121"/>
        <end position="216"/>
    </location>
</feature>
<comment type="caution">
    <text evidence="16">The sequence shown here is derived from an EMBL/GenBank/DDBJ whole genome shotgun (WGS) entry which is preliminary data.</text>
</comment>
<evidence type="ECO:0000313" key="17">
    <source>
        <dbReference type="Proteomes" id="UP000253987"/>
    </source>
</evidence>
<comment type="cofactor">
    <cofactor evidence="13">
        <name>Mg(2+)</name>
        <dbReference type="ChEBI" id="CHEBI:18420"/>
    </cofactor>
</comment>
<keyword evidence="13" id="KW-0479">Metal-binding</keyword>
<evidence type="ECO:0000259" key="14">
    <source>
        <dbReference type="Pfam" id="PF01648"/>
    </source>
</evidence>
<comment type="catalytic activity">
    <reaction evidence="10">
        <text>apo-[aryl-carrier protein] + CoA = holo-[aryl-carrier protein] + adenosine 3',5'-bisphosphate + H(+)</text>
        <dbReference type="Rhea" id="RHEA:48404"/>
        <dbReference type="Rhea" id="RHEA-COMP:15903"/>
        <dbReference type="Rhea" id="RHEA-COMP:17557"/>
        <dbReference type="ChEBI" id="CHEBI:15378"/>
        <dbReference type="ChEBI" id="CHEBI:29999"/>
        <dbReference type="ChEBI" id="CHEBI:57287"/>
        <dbReference type="ChEBI" id="CHEBI:58343"/>
        <dbReference type="ChEBI" id="CHEBI:64479"/>
    </reaction>
</comment>
<evidence type="ECO:0000256" key="13">
    <source>
        <dbReference type="PIRSR" id="PIRSR603542-2"/>
    </source>
</evidence>
<feature type="binding site" evidence="12">
    <location>
        <position position="171"/>
    </location>
    <ligand>
        <name>CoA</name>
        <dbReference type="ChEBI" id="CHEBI:57287"/>
    </ligand>
</feature>
<dbReference type="RefSeq" id="WP_114613438.1">
    <property type="nucleotide sequence ID" value="NZ_QFWX01000005.1"/>
</dbReference>
<reference evidence="16 17" key="2">
    <citation type="submission" date="2018-06" db="EMBL/GenBank/DDBJ databases">
        <title>Marinobactersediminissp. nov, a moderately halophilic bacterium isolated from marine solar saltern.</title>
        <authorList>
            <person name="Zhang Y."/>
        </authorList>
    </citation>
    <scope>NUCLEOTIDE SEQUENCE [LARGE SCALE GENOMIC DNA]</scope>
    <source>
        <strain evidence="16 17">F01</strain>
    </source>
</reference>
<dbReference type="EMBL" id="QFWX01000005">
    <property type="protein sequence ID" value="PXX90195.1"/>
    <property type="molecule type" value="Genomic_DNA"/>
</dbReference>
<comment type="pathway">
    <text evidence="2">Siderophore biosynthesis; enterobactin biosynthesis.</text>
</comment>
<evidence type="ECO:0000259" key="15">
    <source>
        <dbReference type="Pfam" id="PF17837"/>
    </source>
</evidence>
<dbReference type="InterPro" id="IPR037143">
    <property type="entry name" value="4-PPantetheinyl_Trfase_dom_sf"/>
</dbReference>
<feature type="binding site" evidence="13">
    <location>
        <position position="127"/>
    </location>
    <ligand>
        <name>Mg(2+)</name>
        <dbReference type="ChEBI" id="CHEBI:18420"/>
    </ligand>
</feature>
<dbReference type="OrthoDB" id="8210607at2"/>
<keyword evidence="13" id="KW-0460">Magnesium</keyword>
<evidence type="ECO:0000256" key="7">
    <source>
        <dbReference type="ARBA" id="ARBA00023191"/>
    </source>
</evidence>
<evidence type="ECO:0000256" key="5">
    <source>
        <dbReference type="ARBA" id="ARBA00019087"/>
    </source>
</evidence>
<feature type="binding site" evidence="12">
    <location>
        <begin position="103"/>
        <end position="104"/>
    </location>
    <ligand>
        <name>CoA</name>
        <dbReference type="ChEBI" id="CHEBI:57287"/>
    </ligand>
</feature>
<dbReference type="PANTHER" id="PTHR38096:SF1">
    <property type="entry name" value="ENTEROBACTIN SYNTHASE COMPONENT D"/>
    <property type="match status" value="1"/>
</dbReference>
<evidence type="ECO:0000256" key="10">
    <source>
        <dbReference type="ARBA" id="ARBA00049176"/>
    </source>
</evidence>
<organism evidence="16 17">
    <name type="scientific">Marinobacter vulgaris</name>
    <dbReference type="NCBI Taxonomy" id="1928331"/>
    <lineage>
        <taxon>Bacteria</taxon>
        <taxon>Pseudomonadati</taxon>
        <taxon>Pseudomonadota</taxon>
        <taxon>Gammaproteobacteria</taxon>
        <taxon>Pseudomonadales</taxon>
        <taxon>Marinobacteraceae</taxon>
        <taxon>Marinobacter</taxon>
    </lineage>
</organism>
<name>A0A2V3ZL77_9GAMM</name>
<dbReference type="GO" id="GO:0009366">
    <property type="term" value="C:enterobactin synthetase complex"/>
    <property type="evidence" value="ECO:0007669"/>
    <property type="project" value="InterPro"/>
</dbReference>
<reference evidence="17" key="1">
    <citation type="submission" date="2018-05" db="EMBL/GenBank/DDBJ databases">
        <authorList>
            <person name="Lu D."/>
        </authorList>
    </citation>
    <scope>NUCLEOTIDE SEQUENCE [LARGE SCALE GENOMIC DNA]</scope>
    <source>
        <strain evidence="17">F01</strain>
    </source>
</reference>
<comment type="similarity">
    <text evidence="3">Belongs to the P-Pant transferase superfamily. EntD family.</text>
</comment>
<feature type="domain" description="4'-phosphopantetheinyl transferase N-terminal" evidence="15">
    <location>
        <begin position="52"/>
        <end position="113"/>
    </location>
</feature>
<feature type="binding site" evidence="12">
    <location>
        <position position="125"/>
    </location>
    <ligand>
        <name>CoA</name>
        <dbReference type="ChEBI" id="CHEBI:57287"/>
    </ligand>
</feature>
<dbReference type="GO" id="GO:0009239">
    <property type="term" value="P:enterobactin biosynthetic process"/>
    <property type="evidence" value="ECO:0007669"/>
    <property type="project" value="UniProtKB-UniPathway"/>
</dbReference>